<organism evidence="2 3">
    <name type="scientific">Shewanella seohaensis</name>
    <dbReference type="NCBI Taxonomy" id="755175"/>
    <lineage>
        <taxon>Bacteria</taxon>
        <taxon>Pseudomonadati</taxon>
        <taxon>Pseudomonadota</taxon>
        <taxon>Gammaproteobacteria</taxon>
        <taxon>Alteromonadales</taxon>
        <taxon>Shewanellaceae</taxon>
        <taxon>Shewanella</taxon>
    </lineage>
</organism>
<accession>A0ABV4VXE5</accession>
<sequence length="78" mass="8583">MTKRQENTPSFWLLSGGLVVIHIIQWIAEGIAAQFSDLPVVFGLSPSELILLASIVLQLLYTLFVVTIIAVDACKQNK</sequence>
<feature type="transmembrane region" description="Helical" evidence="1">
    <location>
        <begin position="12"/>
        <end position="29"/>
    </location>
</feature>
<feature type="transmembrane region" description="Helical" evidence="1">
    <location>
        <begin position="49"/>
        <end position="71"/>
    </location>
</feature>
<keyword evidence="1" id="KW-0812">Transmembrane</keyword>
<reference evidence="2 3" key="1">
    <citation type="submission" date="2024-09" db="EMBL/GenBank/DDBJ databases">
        <authorList>
            <person name="Zhang Y."/>
        </authorList>
    </citation>
    <scope>NUCLEOTIDE SEQUENCE [LARGE SCALE GENOMIC DNA]</scope>
    <source>
        <strain evidence="2 3">SH314</strain>
    </source>
</reference>
<protein>
    <submittedName>
        <fullName evidence="2">Uncharacterized protein</fullName>
    </submittedName>
</protein>
<name>A0ABV4VXE5_9GAMM</name>
<gene>
    <name evidence="2" type="ORF">ACE02L_13990</name>
</gene>
<dbReference type="Proteomes" id="UP001576726">
    <property type="component" value="Unassembled WGS sequence"/>
</dbReference>
<dbReference type="EMBL" id="JBHFGJ010000006">
    <property type="protein sequence ID" value="MFB2653845.1"/>
    <property type="molecule type" value="Genomic_DNA"/>
</dbReference>
<proteinExistence type="predicted"/>
<evidence type="ECO:0000313" key="3">
    <source>
        <dbReference type="Proteomes" id="UP001576726"/>
    </source>
</evidence>
<dbReference type="RefSeq" id="WP_374919558.1">
    <property type="nucleotide sequence ID" value="NZ_JBHFGJ010000006.1"/>
</dbReference>
<evidence type="ECO:0000313" key="2">
    <source>
        <dbReference type="EMBL" id="MFB2653845.1"/>
    </source>
</evidence>
<keyword evidence="1" id="KW-1133">Transmembrane helix</keyword>
<evidence type="ECO:0000256" key="1">
    <source>
        <dbReference type="SAM" id="Phobius"/>
    </source>
</evidence>
<keyword evidence="3" id="KW-1185">Reference proteome</keyword>
<keyword evidence="1" id="KW-0472">Membrane</keyword>
<comment type="caution">
    <text evidence="2">The sequence shown here is derived from an EMBL/GenBank/DDBJ whole genome shotgun (WGS) entry which is preliminary data.</text>
</comment>